<dbReference type="AlphaFoldDB" id="A0A792GNW5"/>
<evidence type="ECO:0000313" key="2">
    <source>
        <dbReference type="EMBL" id="HAI2721048.1"/>
    </source>
</evidence>
<keyword evidence="3" id="KW-0238">DNA-binding</keyword>
<reference evidence="3" key="2">
    <citation type="submission" date="2020-03" db="EMBL/GenBank/DDBJ databases">
        <authorList>
            <consortium name="NCBI Pathogen Detection Project"/>
        </authorList>
    </citation>
    <scope>NUCLEOTIDE SEQUENCE</scope>
    <source>
        <strain evidence="2">2015C-3864</strain>
        <strain evidence="3">2015C-3865</strain>
        <strain evidence="1">2015EL-1673a</strain>
    </source>
</reference>
<evidence type="ECO:0000313" key="3">
    <source>
        <dbReference type="EMBL" id="HAI2741845.1"/>
    </source>
</evidence>
<sequence>MQERIDYHIEKYQFRARNESPRLMRQWAYVMRECRETRAGARERLRTALLNVDDVTSFELPFRLLLTRTPQMIDTLRREWLLSQKKALFNGRLRGCVYSLQNDLSGVPDCFSYSLATRIRRMDCYGMTARCFTDIAGQVKAPTARLKLALESGLLVTALDGLFWLGTQRIAADVQRLRQSGMVIVTREVEVSDALTGTTRLSSCCKDSRPVTKNDIIWIHFTVNQ</sequence>
<name>A0A792GNW5_ECOLX</name>
<dbReference type="EMBL" id="DABDWV010000078">
    <property type="protein sequence ID" value="HAI2741845.1"/>
    <property type="molecule type" value="Genomic_DNA"/>
</dbReference>
<gene>
    <name evidence="3" type="ORF">HJK56_004808</name>
    <name evidence="1" type="ORF">HJK60_004860</name>
    <name evidence="2" type="ORF">HJK63_004699</name>
</gene>
<protein>
    <submittedName>
        <fullName evidence="3">DNA-binding protein</fullName>
    </submittedName>
</protein>
<dbReference type="EMBL" id="DABDWT010000053">
    <property type="protein sequence ID" value="HAI2721048.1"/>
    <property type="molecule type" value="Genomic_DNA"/>
</dbReference>
<dbReference type="GO" id="GO:0003677">
    <property type="term" value="F:DNA binding"/>
    <property type="evidence" value="ECO:0007669"/>
    <property type="project" value="UniProtKB-KW"/>
</dbReference>
<proteinExistence type="predicted"/>
<accession>A0A792GNW5</accession>
<organism evidence="3">
    <name type="scientific">Escherichia coli</name>
    <dbReference type="NCBI Taxonomy" id="562"/>
    <lineage>
        <taxon>Bacteria</taxon>
        <taxon>Pseudomonadati</taxon>
        <taxon>Pseudomonadota</taxon>
        <taxon>Gammaproteobacteria</taxon>
        <taxon>Enterobacterales</taxon>
        <taxon>Enterobacteriaceae</taxon>
        <taxon>Escherichia</taxon>
    </lineage>
</organism>
<reference evidence="3" key="1">
    <citation type="journal article" date="2018" name="Genome Biol.">
        <title>SKESA: strategic k-mer extension for scrupulous assemblies.</title>
        <authorList>
            <person name="Souvorov A."/>
            <person name="Agarwala R."/>
            <person name="Lipman D.J."/>
        </authorList>
    </citation>
    <scope>NUCLEOTIDE SEQUENCE</scope>
    <source>
        <strain evidence="2">2015C-3864</strain>
        <strain evidence="3">2015C-3865</strain>
        <strain evidence="1">2015EL-1673a</strain>
    </source>
</reference>
<comment type="caution">
    <text evidence="3">The sequence shown here is derived from an EMBL/GenBank/DDBJ whole genome shotgun (WGS) entry which is preliminary data.</text>
</comment>
<dbReference type="RefSeq" id="WP_001158024.1">
    <property type="nucleotide sequence ID" value="NZ_AP027257.1"/>
</dbReference>
<evidence type="ECO:0000313" key="1">
    <source>
        <dbReference type="EMBL" id="HAI2716454.1"/>
    </source>
</evidence>
<dbReference type="EMBL" id="DABDWQ010000062">
    <property type="protein sequence ID" value="HAI2716454.1"/>
    <property type="molecule type" value="Genomic_DNA"/>
</dbReference>